<dbReference type="Proteomes" id="UP000061468">
    <property type="component" value="Chromosome"/>
</dbReference>
<dbReference type="RefSeq" id="WP_015066616.1">
    <property type="nucleotide sequence ID" value="NZ_CAKMLI010000034.1"/>
</dbReference>
<gene>
    <name evidence="1" type="ORF">AV942_06220</name>
</gene>
<protein>
    <submittedName>
        <fullName evidence="1">Uncharacterized protein</fullName>
    </submittedName>
</protein>
<evidence type="ECO:0000313" key="2">
    <source>
        <dbReference type="Proteomes" id="UP000061468"/>
    </source>
</evidence>
<accession>A0AAC8XIH9</accession>
<proteinExistence type="predicted"/>
<organism evidence="1 2">
    <name type="scientific">Alteromonas mediterranea</name>
    <dbReference type="NCBI Taxonomy" id="314275"/>
    <lineage>
        <taxon>Bacteria</taxon>
        <taxon>Pseudomonadati</taxon>
        <taxon>Pseudomonadota</taxon>
        <taxon>Gammaproteobacteria</taxon>
        <taxon>Alteromonadales</taxon>
        <taxon>Alteromonadaceae</taxon>
        <taxon>Alteromonas/Salinimonas group</taxon>
        <taxon>Alteromonas</taxon>
    </lineage>
</organism>
<dbReference type="EMBL" id="CP013928">
    <property type="protein sequence ID" value="AMJ77937.1"/>
    <property type="molecule type" value="Genomic_DNA"/>
</dbReference>
<sequence>MVNKKFSAHGDVHAHFLQEKRILSISLSGPFNLEFILKYQRVVGAEREKIQVPSWASLVNVHGLALAPMEATADAQLIVDEAVDSGLVATAVVLHETEGLALQQKFWSKIYDASTLPFQFFSDSSAASDWLVEKIASGMQRHNVYQSRNITR</sequence>
<dbReference type="AlphaFoldDB" id="A0AAC8XIH9"/>
<evidence type="ECO:0000313" key="1">
    <source>
        <dbReference type="EMBL" id="AMJ77937.1"/>
    </source>
</evidence>
<reference evidence="1 2" key="1">
    <citation type="submission" date="2015-12" db="EMBL/GenBank/DDBJ databases">
        <title>Intraspecies pangenome expansion in the marine bacterium Alteromonas.</title>
        <authorList>
            <person name="Lopez-Perez M."/>
            <person name="Rodriguez-Valera F."/>
        </authorList>
    </citation>
    <scope>NUCLEOTIDE SEQUENCE [LARGE SCALE GENOMIC DNA]</scope>
    <source>
        <strain evidence="1 2">UM8</strain>
    </source>
</reference>
<name>A0AAC8XIH9_9ALTE</name>